<evidence type="ECO:0000256" key="4">
    <source>
        <dbReference type="ARBA" id="ARBA00022857"/>
    </source>
</evidence>
<feature type="binding site" evidence="8">
    <location>
        <position position="227"/>
    </location>
    <ligand>
        <name>shikimate</name>
        <dbReference type="ChEBI" id="CHEBI:36208"/>
    </ligand>
</feature>
<keyword evidence="5 8" id="KW-0560">Oxidoreductase</keyword>
<comment type="catalytic activity">
    <reaction evidence="7 8">
        <text>shikimate + NADP(+) = 3-dehydroshikimate + NADPH + H(+)</text>
        <dbReference type="Rhea" id="RHEA:17737"/>
        <dbReference type="ChEBI" id="CHEBI:15378"/>
        <dbReference type="ChEBI" id="CHEBI:16630"/>
        <dbReference type="ChEBI" id="CHEBI:36208"/>
        <dbReference type="ChEBI" id="CHEBI:57783"/>
        <dbReference type="ChEBI" id="CHEBI:58349"/>
        <dbReference type="EC" id="1.1.1.25"/>
    </reaction>
</comment>
<dbReference type="NCBIfam" id="TIGR00507">
    <property type="entry name" value="aroE"/>
    <property type="match status" value="1"/>
</dbReference>
<organism evidence="12 13">
    <name type="scientific">Selenobaculum gibii</name>
    <dbReference type="NCBI Taxonomy" id="3054208"/>
    <lineage>
        <taxon>Bacteria</taxon>
        <taxon>Bacillati</taxon>
        <taxon>Bacillota</taxon>
        <taxon>Negativicutes</taxon>
        <taxon>Selenomonadales</taxon>
        <taxon>Selenomonadaceae</taxon>
        <taxon>Selenobaculum</taxon>
    </lineage>
</organism>
<feature type="binding site" evidence="8">
    <location>
        <begin position="130"/>
        <end position="134"/>
    </location>
    <ligand>
        <name>NADP(+)</name>
        <dbReference type="ChEBI" id="CHEBI:58349"/>
    </ligand>
</feature>
<evidence type="ECO:0000259" key="10">
    <source>
        <dbReference type="Pfam" id="PF08501"/>
    </source>
</evidence>
<dbReference type="GO" id="GO:0004764">
    <property type="term" value="F:shikimate 3-dehydrogenase (NADP+) activity"/>
    <property type="evidence" value="ECO:0007669"/>
    <property type="project" value="UniProtKB-UniRule"/>
</dbReference>
<dbReference type="Proteomes" id="UP001243623">
    <property type="component" value="Chromosome"/>
</dbReference>
<evidence type="ECO:0000256" key="8">
    <source>
        <dbReference type="HAMAP-Rule" id="MF_00222"/>
    </source>
</evidence>
<evidence type="ECO:0000259" key="11">
    <source>
        <dbReference type="Pfam" id="PF18317"/>
    </source>
</evidence>
<feature type="binding site" evidence="8">
    <location>
        <position position="255"/>
    </location>
    <ligand>
        <name>shikimate</name>
        <dbReference type="ChEBI" id="CHEBI:36208"/>
    </ligand>
</feature>
<feature type="binding site" evidence="8">
    <location>
        <position position="225"/>
    </location>
    <ligand>
        <name>NADP(+)</name>
        <dbReference type="ChEBI" id="CHEBI:58349"/>
    </ligand>
</feature>
<gene>
    <name evidence="8" type="primary">aroE</name>
    <name evidence="12" type="ORF">P3F81_05930</name>
</gene>
<dbReference type="GO" id="GO:0005829">
    <property type="term" value="C:cytosol"/>
    <property type="evidence" value="ECO:0007669"/>
    <property type="project" value="TreeGrafter"/>
</dbReference>
<keyword evidence="6 8" id="KW-0057">Aromatic amino acid biosynthesis</keyword>
<proteinExistence type="inferred from homology"/>
<dbReference type="AlphaFoldDB" id="A0A9Y2AHG4"/>
<feature type="binding site" evidence="8">
    <location>
        <position position="248"/>
    </location>
    <ligand>
        <name>NADP(+)</name>
        <dbReference type="ChEBI" id="CHEBI:58349"/>
    </ligand>
</feature>
<evidence type="ECO:0000259" key="9">
    <source>
        <dbReference type="Pfam" id="PF01488"/>
    </source>
</evidence>
<feature type="domain" description="SDH C-terminal" evidence="11">
    <location>
        <begin position="248"/>
        <end position="277"/>
    </location>
</feature>
<dbReference type="Pfam" id="PF01488">
    <property type="entry name" value="Shikimate_DH"/>
    <property type="match status" value="1"/>
</dbReference>
<dbReference type="EMBL" id="CP120678">
    <property type="protein sequence ID" value="WIW71830.1"/>
    <property type="molecule type" value="Genomic_DNA"/>
</dbReference>
<dbReference type="InterPro" id="IPR041121">
    <property type="entry name" value="SDH_C"/>
</dbReference>
<dbReference type="InterPro" id="IPR046346">
    <property type="entry name" value="Aminoacid_DH-like_N_sf"/>
</dbReference>
<feature type="binding site" evidence="8">
    <location>
        <position position="106"/>
    </location>
    <ligand>
        <name>shikimate</name>
        <dbReference type="ChEBI" id="CHEBI:36208"/>
    </ligand>
</feature>
<dbReference type="KEGG" id="sgbi:P3F81_05930"/>
<feature type="binding site" evidence="8">
    <location>
        <position position="66"/>
    </location>
    <ligand>
        <name>shikimate</name>
        <dbReference type="ChEBI" id="CHEBI:36208"/>
    </ligand>
</feature>
<evidence type="ECO:0000256" key="2">
    <source>
        <dbReference type="ARBA" id="ARBA00012962"/>
    </source>
</evidence>
<accession>A0A9Y2AHG4</accession>
<dbReference type="InterPro" id="IPR022893">
    <property type="entry name" value="Shikimate_DH_fam"/>
</dbReference>
<dbReference type="InterPro" id="IPR036291">
    <property type="entry name" value="NAD(P)-bd_dom_sf"/>
</dbReference>
<dbReference type="CDD" id="cd01065">
    <property type="entry name" value="NAD_bind_Shikimate_DH"/>
    <property type="match status" value="1"/>
</dbReference>
<dbReference type="InterPro" id="IPR013708">
    <property type="entry name" value="Shikimate_DH-bd_N"/>
</dbReference>
<feature type="domain" description="Quinate/shikimate 5-dehydrogenase/glutamyl-tRNA reductase" evidence="9">
    <location>
        <begin position="119"/>
        <end position="197"/>
    </location>
</feature>
<dbReference type="Pfam" id="PF08501">
    <property type="entry name" value="Shikimate_dh_N"/>
    <property type="match status" value="1"/>
</dbReference>
<dbReference type="Gene3D" id="3.40.50.10860">
    <property type="entry name" value="Leucine Dehydrogenase, chain A, domain 1"/>
    <property type="match status" value="1"/>
</dbReference>
<keyword evidence="13" id="KW-1185">Reference proteome</keyword>
<evidence type="ECO:0000256" key="5">
    <source>
        <dbReference type="ARBA" id="ARBA00023002"/>
    </source>
</evidence>
<dbReference type="EC" id="1.1.1.25" evidence="2 8"/>
<reference evidence="12" key="1">
    <citation type="submission" date="2023-03" db="EMBL/GenBank/DDBJ databases">
        <title>Selenobaculum gbiensis gen. nov. sp. nov., a new bacterium isolated from the gut microbiota of IBD patient.</title>
        <authorList>
            <person name="Yeo S."/>
            <person name="Park H."/>
            <person name="Huh C.S."/>
        </authorList>
    </citation>
    <scope>NUCLEOTIDE SEQUENCE</scope>
    <source>
        <strain evidence="12">ICN-92133</strain>
    </source>
</reference>
<comment type="caution">
    <text evidence="8">Lacks conserved residue(s) required for the propagation of feature annotation.</text>
</comment>
<evidence type="ECO:0000313" key="13">
    <source>
        <dbReference type="Proteomes" id="UP001243623"/>
    </source>
</evidence>
<evidence type="ECO:0000313" key="12">
    <source>
        <dbReference type="EMBL" id="WIW71830.1"/>
    </source>
</evidence>
<dbReference type="InterPro" id="IPR011342">
    <property type="entry name" value="Shikimate_DH"/>
</dbReference>
<dbReference type="GO" id="GO:0009073">
    <property type="term" value="P:aromatic amino acid family biosynthetic process"/>
    <property type="evidence" value="ECO:0007669"/>
    <property type="project" value="UniProtKB-KW"/>
</dbReference>
<dbReference type="GO" id="GO:0009423">
    <property type="term" value="P:chorismate biosynthetic process"/>
    <property type="evidence" value="ECO:0007669"/>
    <property type="project" value="UniProtKB-UniRule"/>
</dbReference>
<dbReference type="Pfam" id="PF18317">
    <property type="entry name" value="SDH_C"/>
    <property type="match status" value="1"/>
</dbReference>
<dbReference type="PANTHER" id="PTHR21089">
    <property type="entry name" value="SHIKIMATE DEHYDROGENASE"/>
    <property type="match status" value="1"/>
</dbReference>
<dbReference type="PANTHER" id="PTHR21089:SF1">
    <property type="entry name" value="BIFUNCTIONAL 3-DEHYDROQUINATE DEHYDRATASE_SHIKIMATE DEHYDROGENASE, CHLOROPLASTIC"/>
    <property type="match status" value="1"/>
</dbReference>
<evidence type="ECO:0000256" key="3">
    <source>
        <dbReference type="ARBA" id="ARBA00022605"/>
    </source>
</evidence>
<dbReference type="SUPFAM" id="SSF53223">
    <property type="entry name" value="Aminoacid dehydrogenase-like, N-terminal domain"/>
    <property type="match status" value="1"/>
</dbReference>
<comment type="function">
    <text evidence="8">Involved in the biosynthesis of the chorismate, which leads to the biosynthesis of aromatic amino acids. Catalyzes the reversible NADPH linked reduction of 3-dehydroshikimate (DHSA) to yield shikimate (SA).</text>
</comment>
<feature type="binding site" evidence="8">
    <location>
        <position position="82"/>
    </location>
    <ligand>
        <name>NADP(+)</name>
        <dbReference type="ChEBI" id="CHEBI:58349"/>
    </ligand>
</feature>
<evidence type="ECO:0000256" key="7">
    <source>
        <dbReference type="ARBA" id="ARBA00049442"/>
    </source>
</evidence>
<sequence length="277" mass="30567">MLTGKTKNIGVIGCPIEHSLSPLMQNIAITDSGLDYAYTAMLVHPHKLKEAIKGLQALNYRGVNVTIPHKIEVIPLLDEIDENAKMIGAVNTILFEDNLIKGFNTDASGFINSLYNHKVKIKDEQAVLLGAGGAARAVIWGLIKAGIKSIVIGVRNPLKAQPLVDAFKDYLAIEAQDWTTDAFQSKLTDMSLLINATPLGMHPNLEEKPPIQWNKIKNRIVVYDLIYNPSITKFLSEAQQNGHKIMNGAEMLVEQGAESFKIWTGIMPNTKKMLQVL</sequence>
<dbReference type="NCBIfam" id="NF001314">
    <property type="entry name" value="PRK00258.2-2"/>
    <property type="match status" value="1"/>
</dbReference>
<protein>
    <recommendedName>
        <fullName evidence="2 8">Shikimate dehydrogenase (NADP(+))</fullName>
        <shortName evidence="8">SDH</shortName>
        <ecNumber evidence="2 8">1.1.1.25</ecNumber>
    </recommendedName>
</protein>
<comment type="pathway">
    <text evidence="1 8">Metabolic intermediate biosynthesis; chorismate biosynthesis; chorismate from D-erythrose 4-phosphate and phosphoenolpyruvate: step 4/7.</text>
</comment>
<dbReference type="InterPro" id="IPR006151">
    <property type="entry name" value="Shikm_DH/Glu-tRNA_Rdtase"/>
</dbReference>
<dbReference type="GO" id="GO:0008652">
    <property type="term" value="P:amino acid biosynthetic process"/>
    <property type="evidence" value="ECO:0007669"/>
    <property type="project" value="UniProtKB-KW"/>
</dbReference>
<keyword evidence="3 8" id="KW-0028">Amino-acid biosynthesis</keyword>
<dbReference type="Gene3D" id="3.40.50.720">
    <property type="entry name" value="NAD(P)-binding Rossmann-like Domain"/>
    <property type="match status" value="1"/>
</dbReference>
<dbReference type="SUPFAM" id="SSF51735">
    <property type="entry name" value="NAD(P)-binding Rossmann-fold domains"/>
    <property type="match status" value="1"/>
</dbReference>
<feature type="active site" description="Proton acceptor" evidence="8">
    <location>
        <position position="70"/>
    </location>
</feature>
<name>A0A9Y2AHG4_9FIRM</name>
<feature type="domain" description="Shikimate dehydrogenase substrate binding N-terminal" evidence="10">
    <location>
        <begin position="11"/>
        <end position="93"/>
    </location>
</feature>
<comment type="similarity">
    <text evidence="8">Belongs to the shikimate dehydrogenase family.</text>
</comment>
<feature type="binding site" evidence="8">
    <location>
        <begin position="19"/>
        <end position="21"/>
    </location>
    <ligand>
        <name>shikimate</name>
        <dbReference type="ChEBI" id="CHEBI:36208"/>
    </ligand>
</feature>
<dbReference type="HAMAP" id="MF_00222">
    <property type="entry name" value="Shikimate_DH_AroE"/>
    <property type="match status" value="1"/>
</dbReference>
<evidence type="ECO:0000256" key="1">
    <source>
        <dbReference type="ARBA" id="ARBA00004871"/>
    </source>
</evidence>
<dbReference type="GO" id="GO:0019632">
    <property type="term" value="P:shikimate metabolic process"/>
    <property type="evidence" value="ECO:0007669"/>
    <property type="project" value="InterPro"/>
</dbReference>
<comment type="subunit">
    <text evidence="8">Homodimer.</text>
</comment>
<evidence type="ECO:0000256" key="6">
    <source>
        <dbReference type="ARBA" id="ARBA00023141"/>
    </source>
</evidence>
<dbReference type="RefSeq" id="WP_147668575.1">
    <property type="nucleotide sequence ID" value="NZ_CP120678.1"/>
</dbReference>
<dbReference type="GO" id="GO:0050661">
    <property type="term" value="F:NADP binding"/>
    <property type="evidence" value="ECO:0007669"/>
    <property type="project" value="InterPro"/>
</dbReference>
<feature type="binding site" evidence="8">
    <location>
        <position position="91"/>
    </location>
    <ligand>
        <name>shikimate</name>
        <dbReference type="ChEBI" id="CHEBI:36208"/>
    </ligand>
</feature>
<keyword evidence="4 8" id="KW-0521">NADP</keyword>